<gene>
    <name evidence="8" type="ORF">QYM36_007244</name>
</gene>
<evidence type="ECO:0000313" key="8">
    <source>
        <dbReference type="EMBL" id="KAK2717032.1"/>
    </source>
</evidence>
<keyword evidence="6" id="KW-0472">Membrane</keyword>
<dbReference type="EC" id="3.1.1.-" evidence="5"/>
<dbReference type="PANTHER" id="PTHR43142">
    <property type="entry name" value="CARBOXYLIC ESTER HYDROLASE"/>
    <property type="match status" value="1"/>
</dbReference>
<evidence type="ECO:0000256" key="1">
    <source>
        <dbReference type="ARBA" id="ARBA00005964"/>
    </source>
</evidence>
<comment type="similarity">
    <text evidence="1 5">Belongs to the type-B carboxylesterase/lipase family.</text>
</comment>
<feature type="transmembrane region" description="Helical" evidence="6">
    <location>
        <begin position="642"/>
        <end position="665"/>
    </location>
</feature>
<dbReference type="GO" id="GO:0052689">
    <property type="term" value="F:carboxylic ester hydrolase activity"/>
    <property type="evidence" value="ECO:0007669"/>
    <property type="project" value="UniProtKB-KW"/>
</dbReference>
<keyword evidence="9" id="KW-1185">Reference proteome</keyword>
<dbReference type="Pfam" id="PF00135">
    <property type="entry name" value="COesterase"/>
    <property type="match status" value="1"/>
</dbReference>
<keyword evidence="2" id="KW-0719">Serine esterase</keyword>
<dbReference type="PANTHER" id="PTHR43142:SF1">
    <property type="entry name" value="CARBOXYLIC ESTER HYDROLASE"/>
    <property type="match status" value="1"/>
</dbReference>
<keyword evidence="6" id="KW-0812">Transmembrane</keyword>
<dbReference type="Proteomes" id="UP001187531">
    <property type="component" value="Unassembled WGS sequence"/>
</dbReference>
<dbReference type="Gene3D" id="3.40.50.1820">
    <property type="entry name" value="alpha/beta hydrolase"/>
    <property type="match status" value="1"/>
</dbReference>
<keyword evidence="4" id="KW-0325">Glycoprotein</keyword>
<dbReference type="PROSITE" id="PS00122">
    <property type="entry name" value="CARBOXYLESTERASE_B_1"/>
    <property type="match status" value="1"/>
</dbReference>
<comment type="caution">
    <text evidence="8">The sequence shown here is derived from an EMBL/GenBank/DDBJ whole genome shotgun (WGS) entry which is preliminary data.</text>
</comment>
<dbReference type="SUPFAM" id="SSF53474">
    <property type="entry name" value="alpha/beta-Hydrolases"/>
    <property type="match status" value="1"/>
</dbReference>
<feature type="domain" description="Carboxylesterase type B" evidence="7">
    <location>
        <begin position="74"/>
        <end position="617"/>
    </location>
</feature>
<evidence type="ECO:0000256" key="3">
    <source>
        <dbReference type="ARBA" id="ARBA00022801"/>
    </source>
</evidence>
<dbReference type="InterPro" id="IPR019826">
    <property type="entry name" value="Carboxylesterase_B_AS"/>
</dbReference>
<sequence length="687" mass="76388">MCCGRSVKEETRSVMHQIVPKCAIFLCVLNFSFSVISSAGVVVNTKLGRVLGSVEVANQDGIVPNPDGTPNSGPRYYAAFKGIPYAKPPINERRWKDPLPYGTWEKDLDATRFQAGCLQWDRSQHQVVGSEDCLYLNIYVPSSSISPGADPQFYRQSYSPDFIQPRIVPLGQRGTLPVLFWIHGGAYMQGGSQLYGAEMLMRENAILVTFNYRLGVFGFLCSGDKTLPGNFGLFDTVAALQWVRQNIDDFGGDPNRITVFGESAGGAITHLLMASPLAKGLFQQAIFQSGSSLCEWSTEPNPREYFNILANSAGCPLEPVVSAVSCLKNKSSIELIKFQKDQLRHSFFPIRAAPVVDGNFRSQPFLPQHPRDLFASGNFNKVPTISGVTKDEGLLFYLLIHIENAARMDNPSFLEKDLLPNSLMSFIRNNSEHEATVRAVKRQYFPNGEFQNLNDFIPKYSKMLEDLLINSCMLEAQMLLTKTQLPHYAYVFSHREPSSPSYSAGLIDVVKRMGIDTPLLNNGVGHADDLLYLFKIPGLGFEYSAADMYISAQMTKMWANFATFGSPTGKSNYGPEEGPANQFWLPYTTTNSIVFFNITARPSSLGSDFRKTEFGFWNGVLPEIQDIVSAYTLENSFNSKTIWILVGLLVLVIIIALVLTAFLVYRSKRRQYTQTAATVSLTSSSSM</sequence>
<feature type="transmembrane region" description="Helical" evidence="6">
    <location>
        <begin position="22"/>
        <end position="43"/>
    </location>
</feature>
<keyword evidence="3 5" id="KW-0378">Hydrolase</keyword>
<protein>
    <recommendedName>
        <fullName evidence="5">Carboxylic ester hydrolase</fullName>
        <ecNumber evidence="5">3.1.1.-</ecNumber>
    </recommendedName>
</protein>
<dbReference type="InterPro" id="IPR002018">
    <property type="entry name" value="CarbesteraseB"/>
</dbReference>
<dbReference type="PROSITE" id="PS00941">
    <property type="entry name" value="CARBOXYLESTERASE_B_2"/>
    <property type="match status" value="1"/>
</dbReference>
<organism evidence="8 9">
    <name type="scientific">Artemia franciscana</name>
    <name type="common">Brine shrimp</name>
    <name type="synonym">Artemia sanfranciscana</name>
    <dbReference type="NCBI Taxonomy" id="6661"/>
    <lineage>
        <taxon>Eukaryota</taxon>
        <taxon>Metazoa</taxon>
        <taxon>Ecdysozoa</taxon>
        <taxon>Arthropoda</taxon>
        <taxon>Crustacea</taxon>
        <taxon>Branchiopoda</taxon>
        <taxon>Anostraca</taxon>
        <taxon>Artemiidae</taxon>
        <taxon>Artemia</taxon>
    </lineage>
</organism>
<dbReference type="AlphaFoldDB" id="A0AA88I874"/>
<reference evidence="8" key="1">
    <citation type="submission" date="2023-07" db="EMBL/GenBank/DDBJ databases">
        <title>Chromosome-level genome assembly of Artemia franciscana.</title>
        <authorList>
            <person name="Jo E."/>
        </authorList>
    </citation>
    <scope>NUCLEOTIDE SEQUENCE</scope>
    <source>
        <tissue evidence="8">Whole body</tissue>
    </source>
</reference>
<evidence type="ECO:0000256" key="4">
    <source>
        <dbReference type="ARBA" id="ARBA00023180"/>
    </source>
</evidence>
<evidence type="ECO:0000256" key="2">
    <source>
        <dbReference type="ARBA" id="ARBA00022487"/>
    </source>
</evidence>
<proteinExistence type="inferred from homology"/>
<accession>A0AA88I874</accession>
<name>A0AA88I874_ARTSF</name>
<evidence type="ECO:0000256" key="6">
    <source>
        <dbReference type="SAM" id="Phobius"/>
    </source>
</evidence>
<keyword evidence="6" id="KW-1133">Transmembrane helix</keyword>
<evidence type="ECO:0000313" key="9">
    <source>
        <dbReference type="Proteomes" id="UP001187531"/>
    </source>
</evidence>
<dbReference type="InterPro" id="IPR029058">
    <property type="entry name" value="AB_hydrolase_fold"/>
</dbReference>
<evidence type="ECO:0000259" key="7">
    <source>
        <dbReference type="Pfam" id="PF00135"/>
    </source>
</evidence>
<evidence type="ECO:0000256" key="5">
    <source>
        <dbReference type="RuleBase" id="RU361235"/>
    </source>
</evidence>
<dbReference type="EMBL" id="JAVRJZ010000011">
    <property type="protein sequence ID" value="KAK2717032.1"/>
    <property type="molecule type" value="Genomic_DNA"/>
</dbReference>
<dbReference type="InterPro" id="IPR019819">
    <property type="entry name" value="Carboxylesterase_B_CS"/>
</dbReference>